<keyword evidence="5" id="KW-1185">Reference proteome</keyword>
<dbReference type="AlphaFoldDB" id="G7ZVC3"/>
<dbReference type="PaxDb" id="3880-AES83161"/>
<dbReference type="HOGENOM" id="CLU_2853091_0_0_1"/>
<name>G7ZVC3_MEDTR</name>
<evidence type="ECO:0000313" key="5">
    <source>
        <dbReference type="Proteomes" id="UP000002051"/>
    </source>
</evidence>
<accession>G7ZVC3</accession>
<feature type="region of interest" description="Disordered" evidence="1">
    <location>
        <begin position="41"/>
        <end position="65"/>
    </location>
</feature>
<feature type="compositionally biased region" description="Basic residues" evidence="1">
    <location>
        <begin position="56"/>
        <end position="65"/>
    </location>
</feature>
<protein>
    <submittedName>
        <fullName evidence="2 4">Uncharacterized protein</fullName>
    </submittedName>
</protein>
<reference evidence="2 5" key="1">
    <citation type="journal article" date="2011" name="Nature">
        <title>The Medicago genome provides insight into the evolution of rhizobial symbioses.</title>
        <authorList>
            <person name="Young N.D."/>
            <person name="Debelle F."/>
            <person name="Oldroyd G.E."/>
            <person name="Geurts R."/>
            <person name="Cannon S.B."/>
            <person name="Udvardi M.K."/>
            <person name="Benedito V.A."/>
            <person name="Mayer K.F."/>
            <person name="Gouzy J."/>
            <person name="Schoof H."/>
            <person name="Van de Peer Y."/>
            <person name="Proost S."/>
            <person name="Cook D.R."/>
            <person name="Meyers B.C."/>
            <person name="Spannagl M."/>
            <person name="Cheung F."/>
            <person name="De Mita S."/>
            <person name="Krishnakumar V."/>
            <person name="Gundlach H."/>
            <person name="Zhou S."/>
            <person name="Mudge J."/>
            <person name="Bharti A.K."/>
            <person name="Murray J.D."/>
            <person name="Naoumkina M.A."/>
            <person name="Rosen B."/>
            <person name="Silverstein K.A."/>
            <person name="Tang H."/>
            <person name="Rombauts S."/>
            <person name="Zhao P.X."/>
            <person name="Zhou P."/>
            <person name="Barbe V."/>
            <person name="Bardou P."/>
            <person name="Bechner M."/>
            <person name="Bellec A."/>
            <person name="Berger A."/>
            <person name="Berges H."/>
            <person name="Bidwell S."/>
            <person name="Bisseling T."/>
            <person name="Choisne N."/>
            <person name="Couloux A."/>
            <person name="Denny R."/>
            <person name="Deshpande S."/>
            <person name="Dai X."/>
            <person name="Doyle J.J."/>
            <person name="Dudez A.M."/>
            <person name="Farmer A.D."/>
            <person name="Fouteau S."/>
            <person name="Franken C."/>
            <person name="Gibelin C."/>
            <person name="Gish J."/>
            <person name="Goldstein S."/>
            <person name="Gonzalez A.J."/>
            <person name="Green P.J."/>
            <person name="Hallab A."/>
            <person name="Hartog M."/>
            <person name="Hua A."/>
            <person name="Humphray S.J."/>
            <person name="Jeong D.H."/>
            <person name="Jing Y."/>
            <person name="Jocker A."/>
            <person name="Kenton S.M."/>
            <person name="Kim D.J."/>
            <person name="Klee K."/>
            <person name="Lai H."/>
            <person name="Lang C."/>
            <person name="Lin S."/>
            <person name="Macmil S.L."/>
            <person name="Magdelenat G."/>
            <person name="Matthews L."/>
            <person name="McCorrison J."/>
            <person name="Monaghan E.L."/>
            <person name="Mun J.H."/>
            <person name="Najar F.Z."/>
            <person name="Nicholson C."/>
            <person name="Noirot C."/>
            <person name="O'Bleness M."/>
            <person name="Paule C.R."/>
            <person name="Poulain J."/>
            <person name="Prion F."/>
            <person name="Qin B."/>
            <person name="Qu C."/>
            <person name="Retzel E.F."/>
            <person name="Riddle C."/>
            <person name="Sallet E."/>
            <person name="Samain S."/>
            <person name="Samson N."/>
            <person name="Sanders I."/>
            <person name="Saurat O."/>
            <person name="Scarpelli C."/>
            <person name="Schiex T."/>
            <person name="Segurens B."/>
            <person name="Severin A.J."/>
            <person name="Sherrier D.J."/>
            <person name="Shi R."/>
            <person name="Sims S."/>
            <person name="Singer S.R."/>
            <person name="Sinharoy S."/>
            <person name="Sterck L."/>
            <person name="Viollet A."/>
            <person name="Wang B.B."/>
            <person name="Wang K."/>
            <person name="Wang M."/>
            <person name="Wang X."/>
            <person name="Warfsmann J."/>
            <person name="Weissenbach J."/>
            <person name="White D.D."/>
            <person name="White J.D."/>
            <person name="Wiley G.B."/>
            <person name="Wincker P."/>
            <person name="Xing Y."/>
            <person name="Yang L."/>
            <person name="Yao Z."/>
            <person name="Ying F."/>
            <person name="Zhai J."/>
            <person name="Zhou L."/>
            <person name="Zuber A."/>
            <person name="Denarie J."/>
            <person name="Dixon R.A."/>
            <person name="May G.D."/>
            <person name="Schwartz D.C."/>
            <person name="Rogers J."/>
            <person name="Quetier F."/>
            <person name="Town C.D."/>
            <person name="Roe B.A."/>
        </authorList>
    </citation>
    <scope>NUCLEOTIDE SEQUENCE [LARGE SCALE GENOMIC DNA]</scope>
    <source>
        <strain evidence="2">A17</strain>
        <strain evidence="4 5">cv. Jemalong A17</strain>
    </source>
</reference>
<reference evidence="4" key="3">
    <citation type="submission" date="2015-04" db="UniProtKB">
        <authorList>
            <consortium name="EnsemblPlants"/>
        </authorList>
    </citation>
    <scope>IDENTIFICATION</scope>
    <source>
        <strain evidence="4">cv. Jemalong A17</strain>
    </source>
</reference>
<reference evidence="3" key="4">
    <citation type="journal article" date="2018" name="Nat. Plants">
        <title>Whole-genome landscape of Medicago truncatula symbiotic genes.</title>
        <authorList>
            <person name="Pecrix Y."/>
            <person name="Gamas P."/>
            <person name="Carrere S."/>
        </authorList>
    </citation>
    <scope>NUCLEOTIDE SEQUENCE</scope>
    <source>
        <tissue evidence="3">Leaves</tissue>
    </source>
</reference>
<proteinExistence type="predicted"/>
<feature type="compositionally biased region" description="Polar residues" evidence="1">
    <location>
        <begin position="42"/>
        <end position="53"/>
    </location>
</feature>
<reference evidence="2 5" key="2">
    <citation type="journal article" date="2014" name="BMC Genomics">
        <title>An improved genome release (version Mt4.0) for the model legume Medicago truncatula.</title>
        <authorList>
            <person name="Tang H."/>
            <person name="Krishnakumar V."/>
            <person name="Bidwell S."/>
            <person name="Rosen B."/>
            <person name="Chan A."/>
            <person name="Zhou S."/>
            <person name="Gentzbittel L."/>
            <person name="Childs K.L."/>
            <person name="Yandell M."/>
            <person name="Gundlach H."/>
            <person name="Mayer K.F."/>
            <person name="Schwartz D.C."/>
            <person name="Town C.D."/>
        </authorList>
    </citation>
    <scope>GENOME REANNOTATION</scope>
    <source>
        <strain evidence="2">A17</strain>
        <strain evidence="4 5">cv. Jemalong A17</strain>
    </source>
</reference>
<gene>
    <name evidence="2" type="ordered locus">MTR_5g004650</name>
    <name evidence="3" type="ORF">MtrunA17_Chr5g0393421</name>
</gene>
<dbReference type="Proteomes" id="UP000265566">
    <property type="component" value="Chromosome 5"/>
</dbReference>
<evidence type="ECO:0000313" key="3">
    <source>
        <dbReference type="EMBL" id="RHN53208.1"/>
    </source>
</evidence>
<dbReference type="EnsemblPlants" id="KEH27302">
    <property type="protein sequence ID" value="KEH27302"/>
    <property type="gene ID" value="MTR_5g004650"/>
</dbReference>
<organism evidence="4">
    <name type="scientific">Medicago truncatula</name>
    <name type="common">Barrel medic</name>
    <name type="synonym">Medicago tribuloides</name>
    <dbReference type="NCBI Taxonomy" id="3880"/>
    <lineage>
        <taxon>Eukaryota</taxon>
        <taxon>Viridiplantae</taxon>
        <taxon>Streptophyta</taxon>
        <taxon>Embryophyta</taxon>
        <taxon>Tracheophyta</taxon>
        <taxon>Spermatophyta</taxon>
        <taxon>Magnoliopsida</taxon>
        <taxon>eudicotyledons</taxon>
        <taxon>Gunneridae</taxon>
        <taxon>Pentapetalae</taxon>
        <taxon>rosids</taxon>
        <taxon>fabids</taxon>
        <taxon>Fabales</taxon>
        <taxon>Fabaceae</taxon>
        <taxon>Papilionoideae</taxon>
        <taxon>50 kb inversion clade</taxon>
        <taxon>NPAAA clade</taxon>
        <taxon>Hologalegina</taxon>
        <taxon>IRL clade</taxon>
        <taxon>Trifolieae</taxon>
        <taxon>Medicago</taxon>
    </lineage>
</organism>
<dbReference type="Proteomes" id="UP000002051">
    <property type="component" value="Chromosome 5"/>
</dbReference>
<evidence type="ECO:0000313" key="4">
    <source>
        <dbReference type="EnsemblPlants" id="KEH27302"/>
    </source>
</evidence>
<evidence type="ECO:0000256" key="1">
    <source>
        <dbReference type="SAM" id="MobiDB-lite"/>
    </source>
</evidence>
<dbReference type="Gramene" id="rna28093">
    <property type="protein sequence ID" value="RHN53208.1"/>
    <property type="gene ID" value="gene28093"/>
</dbReference>
<dbReference type="EMBL" id="CM001221">
    <property type="protein sequence ID" value="KEH27302.1"/>
    <property type="molecule type" value="Genomic_DNA"/>
</dbReference>
<dbReference type="EMBL" id="PSQE01000005">
    <property type="protein sequence ID" value="RHN53208.1"/>
    <property type="molecule type" value="Genomic_DNA"/>
</dbReference>
<sequence length="65" mass="7466">MKSKECFLFVPKWVSSKRFMVGINPKQNLKLSFLICEKMGTNKPNQKSPSPYQLKSKLHPNSKPA</sequence>
<evidence type="ECO:0000313" key="2">
    <source>
        <dbReference type="EMBL" id="KEH27302.1"/>
    </source>
</evidence>